<sequence length="295" mass="33578">MNLFPEAWSGFGPPCMKDIDFVIISDLHLHTSHSHGRHSARAMVEAVLAKDLSIMAFTEHAPRPDGYIYPEDYQDKLEREFMIYCDEVRSLREEFADRVEIILGAEVDFIPDAAEQMRSLLQSAKLDYVLGGVHFIGTWGFDFTLQDWKILDDEECFSKYRAYYGIIRKMAEFGVFKTAAHVDLVKLFSIERYRVWEATSEGEAAVADALDALAEAGMAMEVSSAGLRKPCKEIYPGPRIMRMARERDLEITFGSDAHAREQVGWAFDNLASYAAEHGFDHSVCFSRQGKRCLEF</sequence>
<evidence type="ECO:0000256" key="8">
    <source>
        <dbReference type="RuleBase" id="RU366003"/>
    </source>
</evidence>
<dbReference type="Proteomes" id="UP000434052">
    <property type="component" value="Unassembled WGS sequence"/>
</dbReference>
<dbReference type="Gene3D" id="3.20.20.140">
    <property type="entry name" value="Metal-dependent hydrolases"/>
    <property type="match status" value="1"/>
</dbReference>
<dbReference type="CDD" id="cd12110">
    <property type="entry name" value="PHP_HisPPase_Hisj_like"/>
    <property type="match status" value="1"/>
</dbReference>
<feature type="domain" description="PHP" evidence="9">
    <location>
        <begin position="26"/>
        <end position="224"/>
    </location>
</feature>
<dbReference type="EMBL" id="QMIF01000001">
    <property type="protein sequence ID" value="TVM36506.1"/>
    <property type="molecule type" value="Genomic_DNA"/>
</dbReference>
<dbReference type="GO" id="GO:0004401">
    <property type="term" value="F:histidinol-phosphatase activity"/>
    <property type="evidence" value="ECO:0007669"/>
    <property type="project" value="UniProtKB-UniRule"/>
</dbReference>
<dbReference type="GO" id="GO:0005737">
    <property type="term" value="C:cytoplasm"/>
    <property type="evidence" value="ECO:0007669"/>
    <property type="project" value="TreeGrafter"/>
</dbReference>
<keyword evidence="5 8" id="KW-0378">Hydrolase</keyword>
<dbReference type="GO" id="GO:0000105">
    <property type="term" value="P:L-histidine biosynthetic process"/>
    <property type="evidence" value="ECO:0007669"/>
    <property type="project" value="UniProtKB-UniRule"/>
</dbReference>
<dbReference type="Proteomes" id="UP000503251">
    <property type="component" value="Chromosome"/>
</dbReference>
<evidence type="ECO:0000313" key="11">
    <source>
        <dbReference type="EMBL" id="TVM36506.1"/>
    </source>
</evidence>
<proteinExistence type="inferred from homology"/>
<reference evidence="11 12" key="1">
    <citation type="submission" date="2018-06" db="EMBL/GenBank/DDBJ databases">
        <title>Complete genome of Desulfovibrio marinus P48SEP.</title>
        <authorList>
            <person name="Crispim J.S."/>
            <person name="Vidigal P.M.P."/>
            <person name="Silva L.C.F."/>
            <person name="Araujo L.C."/>
            <person name="Laguardia C.N."/>
            <person name="Dias R.S."/>
            <person name="Sousa M.P."/>
            <person name="Paula S.O."/>
            <person name="Silva C."/>
        </authorList>
    </citation>
    <scope>NUCLEOTIDE SEQUENCE [LARGE SCALE GENOMIC DNA]</scope>
    <source>
        <strain evidence="11 12">P48SEP</strain>
    </source>
</reference>
<dbReference type="AlphaFoldDB" id="A0A6P1ZL30"/>
<comment type="catalytic activity">
    <reaction evidence="7 8">
        <text>L-histidinol phosphate + H2O = L-histidinol + phosphate</text>
        <dbReference type="Rhea" id="RHEA:14465"/>
        <dbReference type="ChEBI" id="CHEBI:15377"/>
        <dbReference type="ChEBI" id="CHEBI:43474"/>
        <dbReference type="ChEBI" id="CHEBI:57699"/>
        <dbReference type="ChEBI" id="CHEBI:57980"/>
        <dbReference type="EC" id="3.1.3.15"/>
    </reaction>
</comment>
<dbReference type="EMBL" id="CP039543">
    <property type="protein sequence ID" value="QJT09066.1"/>
    <property type="molecule type" value="Genomic_DNA"/>
</dbReference>
<evidence type="ECO:0000256" key="3">
    <source>
        <dbReference type="ARBA" id="ARBA00013085"/>
    </source>
</evidence>
<name>A0A6P1ZL30_9BACT</name>
<dbReference type="InterPro" id="IPR010140">
    <property type="entry name" value="Histidinol_P_phosphatase_HisJ"/>
</dbReference>
<evidence type="ECO:0000313" key="10">
    <source>
        <dbReference type="EMBL" id="QJT09066.1"/>
    </source>
</evidence>
<dbReference type="PANTHER" id="PTHR21039">
    <property type="entry name" value="HISTIDINOL PHOSPHATASE-RELATED"/>
    <property type="match status" value="1"/>
</dbReference>
<dbReference type="UniPathway" id="UPA00031">
    <property type="reaction ID" value="UER00013"/>
</dbReference>
<dbReference type="InterPro" id="IPR004013">
    <property type="entry name" value="PHP_dom"/>
</dbReference>
<dbReference type="Pfam" id="PF13263">
    <property type="entry name" value="PHP_C"/>
    <property type="match status" value="1"/>
</dbReference>
<evidence type="ECO:0000256" key="6">
    <source>
        <dbReference type="ARBA" id="ARBA00023102"/>
    </source>
</evidence>
<evidence type="ECO:0000256" key="2">
    <source>
        <dbReference type="ARBA" id="ARBA00009152"/>
    </source>
</evidence>
<evidence type="ECO:0000259" key="9">
    <source>
        <dbReference type="Pfam" id="PF02811"/>
    </source>
</evidence>
<dbReference type="NCBIfam" id="TIGR01856">
    <property type="entry name" value="hisJ_fam"/>
    <property type="match status" value="1"/>
</dbReference>
<dbReference type="PANTHER" id="PTHR21039:SF0">
    <property type="entry name" value="HISTIDINOL-PHOSPHATASE"/>
    <property type="match status" value="1"/>
</dbReference>
<organism evidence="11 12">
    <name type="scientific">Oceanidesulfovibrio marinus</name>
    <dbReference type="NCBI Taxonomy" id="370038"/>
    <lineage>
        <taxon>Bacteria</taxon>
        <taxon>Pseudomonadati</taxon>
        <taxon>Thermodesulfobacteriota</taxon>
        <taxon>Desulfovibrionia</taxon>
        <taxon>Desulfovibrionales</taxon>
        <taxon>Desulfovibrionaceae</taxon>
        <taxon>Oceanidesulfovibrio</taxon>
    </lineage>
</organism>
<dbReference type="InterPro" id="IPR016195">
    <property type="entry name" value="Pol/histidinol_Pase-like"/>
</dbReference>
<keyword evidence="13" id="KW-1185">Reference proteome</keyword>
<evidence type="ECO:0000313" key="12">
    <source>
        <dbReference type="Proteomes" id="UP000434052"/>
    </source>
</evidence>
<accession>A0A6P1ZL30</accession>
<evidence type="ECO:0000256" key="5">
    <source>
        <dbReference type="ARBA" id="ARBA00022801"/>
    </source>
</evidence>
<gene>
    <name evidence="11" type="ORF">DQK91_00845</name>
    <name evidence="10" type="ORF">E8L03_09040</name>
</gene>
<reference evidence="10 13" key="2">
    <citation type="submission" date="2019-04" db="EMBL/GenBank/DDBJ databases">
        <title>Isolation and culture of sulfate reducing bacteria from the cold seep of the South China Sea.</title>
        <authorList>
            <person name="Sun C."/>
            <person name="Liu R."/>
        </authorList>
    </citation>
    <scope>NUCLEOTIDE SEQUENCE [LARGE SCALE GENOMIC DNA]</scope>
    <source>
        <strain evidence="10 13">CS1</strain>
    </source>
</reference>
<keyword evidence="4 8" id="KW-0028">Amino-acid biosynthesis</keyword>
<evidence type="ECO:0000256" key="4">
    <source>
        <dbReference type="ARBA" id="ARBA00022605"/>
    </source>
</evidence>
<keyword evidence="6 8" id="KW-0368">Histidine biosynthesis</keyword>
<comment type="pathway">
    <text evidence="1 8">Amino-acid biosynthesis; L-histidine biosynthesis; L-histidine from 5-phospho-alpha-D-ribose 1-diphosphate: step 8/9.</text>
</comment>
<evidence type="ECO:0000313" key="13">
    <source>
        <dbReference type="Proteomes" id="UP000503251"/>
    </source>
</evidence>
<comment type="similarity">
    <text evidence="2 8">Belongs to the PHP hydrolase family. HisK subfamily.</text>
</comment>
<dbReference type="Pfam" id="PF02811">
    <property type="entry name" value="PHP"/>
    <property type="match status" value="1"/>
</dbReference>
<evidence type="ECO:0000256" key="7">
    <source>
        <dbReference type="ARBA" id="ARBA00049158"/>
    </source>
</evidence>
<dbReference type="OrthoDB" id="9775255at2"/>
<dbReference type="EC" id="3.1.3.15" evidence="3 8"/>
<dbReference type="SUPFAM" id="SSF89550">
    <property type="entry name" value="PHP domain-like"/>
    <property type="match status" value="1"/>
</dbReference>
<evidence type="ECO:0000256" key="1">
    <source>
        <dbReference type="ARBA" id="ARBA00004970"/>
    </source>
</evidence>
<protein>
    <recommendedName>
        <fullName evidence="3 8">Histidinol-phosphatase</fullName>
        <shortName evidence="8">HolPase</shortName>
        <ecNumber evidence="3 8">3.1.3.15</ecNumber>
    </recommendedName>
</protein>